<feature type="non-terminal residue" evidence="2">
    <location>
        <position position="1"/>
    </location>
</feature>
<feature type="compositionally biased region" description="Low complexity" evidence="1">
    <location>
        <begin position="8"/>
        <end position="17"/>
    </location>
</feature>
<sequence length="152" mass="16305">CRGNLATRPTGPGSPRPGNRRAPRGVDGITDRDGSRHVSGRTARAQSGGKPVRWLGRPSPESFRRPPTRAHHRAHLQYPHLPPAARPSEVADALVLPRLRDAESDAPGKRTGRLRGLRRTAGGRGIPRLARRDRRRNGTGTSPVGDPAGAVA</sequence>
<dbReference type="EMBL" id="CADCWE010000219">
    <property type="protein sequence ID" value="CAA9556366.1"/>
    <property type="molecule type" value="Genomic_DNA"/>
</dbReference>
<evidence type="ECO:0000313" key="2">
    <source>
        <dbReference type="EMBL" id="CAA9556366.1"/>
    </source>
</evidence>
<proteinExistence type="predicted"/>
<accession>A0A6J4UP46</accession>
<feature type="non-terminal residue" evidence="2">
    <location>
        <position position="152"/>
    </location>
</feature>
<evidence type="ECO:0000256" key="1">
    <source>
        <dbReference type="SAM" id="MobiDB-lite"/>
    </source>
</evidence>
<protein>
    <submittedName>
        <fullName evidence="2">Uncharacterized protein</fullName>
    </submittedName>
</protein>
<feature type="region of interest" description="Disordered" evidence="1">
    <location>
        <begin position="1"/>
        <end position="86"/>
    </location>
</feature>
<reference evidence="2" key="1">
    <citation type="submission" date="2020-02" db="EMBL/GenBank/DDBJ databases">
        <authorList>
            <person name="Meier V. D."/>
        </authorList>
    </citation>
    <scope>NUCLEOTIDE SEQUENCE</scope>
    <source>
        <strain evidence="2">AVDCRST_MAG73</strain>
    </source>
</reference>
<feature type="compositionally biased region" description="Basic residues" evidence="1">
    <location>
        <begin position="66"/>
        <end position="75"/>
    </location>
</feature>
<dbReference type="AlphaFoldDB" id="A0A6J4UP46"/>
<feature type="region of interest" description="Disordered" evidence="1">
    <location>
        <begin position="101"/>
        <end position="152"/>
    </location>
</feature>
<name>A0A6J4UP46_9BACT</name>
<organism evidence="2">
    <name type="scientific">uncultured Thermomicrobiales bacterium</name>
    <dbReference type="NCBI Taxonomy" id="1645740"/>
    <lineage>
        <taxon>Bacteria</taxon>
        <taxon>Pseudomonadati</taxon>
        <taxon>Thermomicrobiota</taxon>
        <taxon>Thermomicrobia</taxon>
        <taxon>Thermomicrobiales</taxon>
        <taxon>environmental samples</taxon>
    </lineage>
</organism>
<gene>
    <name evidence="2" type="ORF">AVDCRST_MAG73-3318</name>
</gene>